<feature type="compositionally biased region" description="Polar residues" evidence="1">
    <location>
        <begin position="1"/>
        <end position="10"/>
    </location>
</feature>
<dbReference type="AlphaFoldDB" id="A0A0G0WA18"/>
<feature type="region of interest" description="Disordered" evidence="1">
    <location>
        <begin position="628"/>
        <end position="652"/>
    </location>
</feature>
<feature type="region of interest" description="Disordered" evidence="1">
    <location>
        <begin position="155"/>
        <end position="197"/>
    </location>
</feature>
<dbReference type="EMBL" id="LCBL01000004">
    <property type="protein sequence ID" value="KKS08892.1"/>
    <property type="molecule type" value="Genomic_DNA"/>
</dbReference>
<reference evidence="2 3" key="1">
    <citation type="journal article" date="2015" name="Nature">
        <title>rRNA introns, odd ribosomes, and small enigmatic genomes across a large radiation of phyla.</title>
        <authorList>
            <person name="Brown C.T."/>
            <person name="Hug L.A."/>
            <person name="Thomas B.C."/>
            <person name="Sharon I."/>
            <person name="Castelle C.J."/>
            <person name="Singh A."/>
            <person name="Wilkins M.J."/>
            <person name="Williams K.H."/>
            <person name="Banfield J.F."/>
        </authorList>
    </citation>
    <scope>NUCLEOTIDE SEQUENCE [LARGE SCALE GENOMIC DNA]</scope>
</reference>
<evidence type="ECO:0000313" key="2">
    <source>
        <dbReference type="EMBL" id="KKS08892.1"/>
    </source>
</evidence>
<name>A0A0G0WA18_UNCC2</name>
<feature type="compositionally biased region" description="Low complexity" evidence="1">
    <location>
        <begin position="378"/>
        <end position="396"/>
    </location>
</feature>
<protein>
    <submittedName>
        <fullName evidence="2">Uncharacterized protein</fullName>
    </submittedName>
</protein>
<feature type="region of interest" description="Disordered" evidence="1">
    <location>
        <begin position="378"/>
        <end position="398"/>
    </location>
</feature>
<organism evidence="2 3">
    <name type="scientific">candidate division CPR2 bacterium GW2011_GWC1_41_48</name>
    <dbReference type="NCBI Taxonomy" id="1618344"/>
    <lineage>
        <taxon>Bacteria</taxon>
        <taxon>Bacteria division CPR2</taxon>
    </lineage>
</organism>
<sequence length="652" mass="73786">MFNRNSMQQDDITKQKEKTTEDMTKPLTTGGSFSDQNIDSKINSIEEQLKKAKDTFDELQKLKVKLEEERIKNKDKFNEEKEKISHDLSDIQEENKVLKKQIKEYEDQIGSLKSVVNSLKDDLSKSADEFQSKVMDSLKIFEKTDISKDKAYDKHKISETKADEKAPDVKENMTPIKSSEQEEAEDSKTLQTQTNAPDNIVATAATESINDLSANGSAVATDSESIPIKLNAAETAIDAAPQDNDIIEEDFSKYEQIKKELEDLEKDDPLTNQIFDSPALKDSAAENPAPNIEASNQTETLPTGQTQTFEQTPNSPLQPEISASPTPNSTNPFPPNNPSNIPNIEGKDEKKKPFFLIRLLLFPFKLLGFGKKKEVSSAPAAAPVTTAAPTTPQNTEATKKGRFGFLKREKKEKEKSPLKMESKGGMPFIKTAILFLLLFAGGITYQISNADKTRETYIAQVKGIHTQNEEAEKTGVNPFKKEDPEKRYVEAFTKLPFDKTLWQVYEDRGRGFKVNYPKNTSFKLNSNENNIVWFLRYNGYLLSVEVVPTELSMEDYWNSLKSNIDYKKEPTVLKNNPALHLKLNERMDVKGNYYLIKKGSSIYKIWYKTFIPGEDPDDEKRVKDMLESLEITGSPEDNQKTDATQAKKKTLR</sequence>
<gene>
    <name evidence="2" type="ORF">UU65_C0004G0103</name>
</gene>
<proteinExistence type="predicted"/>
<dbReference type="Proteomes" id="UP000033869">
    <property type="component" value="Unassembled WGS sequence"/>
</dbReference>
<evidence type="ECO:0000256" key="1">
    <source>
        <dbReference type="SAM" id="MobiDB-lite"/>
    </source>
</evidence>
<evidence type="ECO:0000313" key="3">
    <source>
        <dbReference type="Proteomes" id="UP000033869"/>
    </source>
</evidence>
<accession>A0A0G0WA18</accession>
<feature type="region of interest" description="Disordered" evidence="1">
    <location>
        <begin position="281"/>
        <end position="346"/>
    </location>
</feature>
<feature type="compositionally biased region" description="Polar residues" evidence="1">
    <location>
        <begin position="26"/>
        <end position="39"/>
    </location>
</feature>
<comment type="caution">
    <text evidence="2">The sequence shown here is derived from an EMBL/GenBank/DDBJ whole genome shotgun (WGS) entry which is preliminary data.</text>
</comment>
<feature type="region of interest" description="Disordered" evidence="1">
    <location>
        <begin position="1"/>
        <end position="39"/>
    </location>
</feature>
<feature type="compositionally biased region" description="Polar residues" evidence="1">
    <location>
        <begin position="293"/>
        <end position="324"/>
    </location>
</feature>
<feature type="compositionally biased region" description="Basic and acidic residues" evidence="1">
    <location>
        <begin position="11"/>
        <end position="24"/>
    </location>
</feature>
<feature type="compositionally biased region" description="Basic and acidic residues" evidence="1">
    <location>
        <begin position="155"/>
        <end position="171"/>
    </location>
</feature>